<gene>
    <name evidence="1" type="ORF">ACFSAH_14260</name>
</gene>
<dbReference type="InterPro" id="IPR003718">
    <property type="entry name" value="OsmC/Ohr_fam"/>
</dbReference>
<keyword evidence="2" id="KW-1185">Reference proteome</keyword>
<evidence type="ECO:0000313" key="2">
    <source>
        <dbReference type="Proteomes" id="UP001597118"/>
    </source>
</evidence>
<dbReference type="InterPro" id="IPR052707">
    <property type="entry name" value="OsmC_Ohr_Peroxiredoxin"/>
</dbReference>
<reference evidence="2" key="1">
    <citation type="journal article" date="2019" name="Int. J. Syst. Evol. Microbiol.">
        <title>The Global Catalogue of Microorganisms (GCM) 10K type strain sequencing project: providing services to taxonomists for standard genome sequencing and annotation.</title>
        <authorList>
            <consortium name="The Broad Institute Genomics Platform"/>
            <consortium name="The Broad Institute Genome Sequencing Center for Infectious Disease"/>
            <person name="Wu L."/>
            <person name="Ma J."/>
        </authorList>
    </citation>
    <scope>NUCLEOTIDE SEQUENCE [LARGE SCALE GENOMIC DNA]</scope>
    <source>
        <strain evidence="2">CCUG 53762</strain>
    </source>
</reference>
<protein>
    <submittedName>
        <fullName evidence="1">OsmC family protein</fullName>
    </submittedName>
</protein>
<dbReference type="PANTHER" id="PTHR42830:SF2">
    <property type="entry name" value="OSMC_OHR FAMILY PROTEIN"/>
    <property type="match status" value="1"/>
</dbReference>
<name>A0ABW4IGA9_9SPHI</name>
<dbReference type="InterPro" id="IPR036102">
    <property type="entry name" value="OsmC/Ohrsf"/>
</dbReference>
<evidence type="ECO:0000313" key="1">
    <source>
        <dbReference type="EMBL" id="MFD1631037.1"/>
    </source>
</evidence>
<dbReference type="RefSeq" id="WP_379663409.1">
    <property type="nucleotide sequence ID" value="NZ_JBHUDG010000038.1"/>
</dbReference>
<dbReference type="Gene3D" id="3.30.300.20">
    <property type="match status" value="1"/>
</dbReference>
<dbReference type="EMBL" id="JBHUDG010000038">
    <property type="protein sequence ID" value="MFD1631037.1"/>
    <property type="molecule type" value="Genomic_DNA"/>
</dbReference>
<accession>A0ABW4IGA9</accession>
<proteinExistence type="predicted"/>
<dbReference type="Pfam" id="PF02566">
    <property type="entry name" value="OsmC"/>
    <property type="match status" value="1"/>
</dbReference>
<dbReference type="PANTHER" id="PTHR42830">
    <property type="entry name" value="OSMOTICALLY INDUCIBLE FAMILY PROTEIN"/>
    <property type="match status" value="1"/>
</dbReference>
<dbReference type="Proteomes" id="UP001597118">
    <property type="component" value="Unassembled WGS sequence"/>
</dbReference>
<comment type="caution">
    <text evidence="1">The sequence shown here is derived from an EMBL/GenBank/DDBJ whole genome shotgun (WGS) entry which is preliminary data.</text>
</comment>
<dbReference type="InterPro" id="IPR015946">
    <property type="entry name" value="KH_dom-like_a/b"/>
</dbReference>
<sequence length="161" mass="18035">MERKHHYKSKTIWTGNSGQGTKSYNSYERTYKIAIPGKVDITGSSDPAFRGNKEFHNPEEMLLAAVSSCHMLWYLHLCADAGITVVAYEDEAEATLIEEDNGSGKFSEINIRPLVTIKESDKAELAHALHEKANSYCFIANSLNIKIKHFVQILLTDSSNK</sequence>
<organism evidence="1 2">
    <name type="scientific">Pseudopedobacter beijingensis</name>
    <dbReference type="NCBI Taxonomy" id="1207056"/>
    <lineage>
        <taxon>Bacteria</taxon>
        <taxon>Pseudomonadati</taxon>
        <taxon>Bacteroidota</taxon>
        <taxon>Sphingobacteriia</taxon>
        <taxon>Sphingobacteriales</taxon>
        <taxon>Sphingobacteriaceae</taxon>
        <taxon>Pseudopedobacter</taxon>
    </lineage>
</organism>
<dbReference type="SUPFAM" id="SSF82784">
    <property type="entry name" value="OsmC-like"/>
    <property type="match status" value="1"/>
</dbReference>